<dbReference type="GO" id="GO:0007186">
    <property type="term" value="P:G protein-coupled receptor signaling pathway"/>
    <property type="evidence" value="ECO:0007669"/>
    <property type="project" value="TreeGrafter"/>
</dbReference>
<dbReference type="PANTHER" id="PTHR31878:SF0">
    <property type="entry name" value="CHEMOKINE-LIKE PROTEIN TAFA-5"/>
    <property type="match status" value="1"/>
</dbReference>
<keyword evidence="3" id="KW-0472">Membrane</keyword>
<keyword evidence="3" id="KW-0812">Transmembrane</keyword>
<dbReference type="GO" id="GO:0005615">
    <property type="term" value="C:extracellular space"/>
    <property type="evidence" value="ECO:0007669"/>
    <property type="project" value="TreeGrafter"/>
</dbReference>
<keyword evidence="3" id="KW-1133">Transmembrane helix</keyword>
<dbReference type="InterPro" id="IPR040329">
    <property type="entry name" value="TAFA-5"/>
</dbReference>
<dbReference type="AlphaFoldDB" id="A0A6J3GW98"/>
<evidence type="ECO:0000313" key="4">
    <source>
        <dbReference type="Proteomes" id="UP000504640"/>
    </source>
</evidence>
<evidence type="ECO:0000256" key="1">
    <source>
        <dbReference type="ARBA" id="ARBA00006101"/>
    </source>
</evidence>
<dbReference type="InterPro" id="IPR020350">
    <property type="entry name" value="Chemokine-like_TAFA"/>
</dbReference>
<evidence type="ECO:0000313" key="5">
    <source>
        <dbReference type="RefSeq" id="XP_032122146.1"/>
    </source>
</evidence>
<evidence type="ECO:0000256" key="3">
    <source>
        <dbReference type="SAM" id="Phobius"/>
    </source>
</evidence>
<dbReference type="GO" id="GO:0048018">
    <property type="term" value="F:receptor ligand activity"/>
    <property type="evidence" value="ECO:0007669"/>
    <property type="project" value="TreeGrafter"/>
</dbReference>
<dbReference type="CTD" id="25817"/>
<feature type="transmembrane region" description="Helical" evidence="3">
    <location>
        <begin position="21"/>
        <end position="42"/>
    </location>
</feature>
<sequence length="195" mass="21199">MAPSPRTGSRQDATALPSMSSTFWAFMILASLLIAYCSQLAAGTCEIVTLDRDSSQPRRTIARQTARCACRKGQIAGTTRARPACVDARIIKTKQWCDMLPCLEGEGCDLLINRSGWTCTQPGGRIKTTTPVFLCTCRIQTSRLDSCERQRPQLRSSWCLAEVLPFVGDNAFGNGSGNESIGLGQGARIRRFSGS</sequence>
<evidence type="ECO:0000256" key="2">
    <source>
        <dbReference type="ARBA" id="ARBA00022729"/>
    </source>
</evidence>
<accession>A0A6J3GW98</accession>
<dbReference type="Pfam" id="PF12020">
    <property type="entry name" value="TAFA"/>
    <property type="match status" value="1"/>
</dbReference>
<dbReference type="GO" id="GO:0001664">
    <property type="term" value="F:G protein-coupled receptor binding"/>
    <property type="evidence" value="ECO:0007669"/>
    <property type="project" value="TreeGrafter"/>
</dbReference>
<name>A0A6J3GW98_SAPAP</name>
<reference evidence="5" key="1">
    <citation type="submission" date="2025-08" db="UniProtKB">
        <authorList>
            <consortium name="RefSeq"/>
        </authorList>
    </citation>
    <scope>IDENTIFICATION</scope>
    <source>
        <tissue evidence="5">Blood</tissue>
    </source>
</reference>
<protein>
    <submittedName>
        <fullName evidence="5">Chemokine-like protein TAFA-5 isoform X1</fullName>
    </submittedName>
</protein>
<comment type="similarity">
    <text evidence="1">Belongs to the TAFA family.</text>
</comment>
<organism evidence="4 5">
    <name type="scientific">Sapajus apella</name>
    <name type="common">Brown-capped capuchin</name>
    <name type="synonym">Cebus apella</name>
    <dbReference type="NCBI Taxonomy" id="9515"/>
    <lineage>
        <taxon>Eukaryota</taxon>
        <taxon>Metazoa</taxon>
        <taxon>Chordata</taxon>
        <taxon>Craniata</taxon>
        <taxon>Vertebrata</taxon>
        <taxon>Euteleostomi</taxon>
        <taxon>Mammalia</taxon>
        <taxon>Eutheria</taxon>
        <taxon>Euarchontoglires</taxon>
        <taxon>Primates</taxon>
        <taxon>Haplorrhini</taxon>
        <taxon>Platyrrhini</taxon>
        <taxon>Cebidae</taxon>
        <taxon>Cebinae</taxon>
        <taxon>Sapajus</taxon>
    </lineage>
</organism>
<gene>
    <name evidence="5" type="primary">TAFA5</name>
</gene>
<dbReference type="Proteomes" id="UP000504640">
    <property type="component" value="Unplaced"/>
</dbReference>
<keyword evidence="4" id="KW-1185">Reference proteome</keyword>
<proteinExistence type="inferred from homology"/>
<dbReference type="GeneID" id="116541784"/>
<dbReference type="RefSeq" id="XP_032122146.1">
    <property type="nucleotide sequence ID" value="XM_032266255.1"/>
</dbReference>
<keyword evidence="2" id="KW-0732">Signal</keyword>
<dbReference type="PANTHER" id="PTHR31878">
    <property type="entry name" value="CHEMOKINE-LIKE PROTEIN TAFA-5-RELATED"/>
    <property type="match status" value="1"/>
</dbReference>